<protein>
    <submittedName>
        <fullName evidence="3">C39 family peptidase</fullName>
    </submittedName>
</protein>
<dbReference type="InterPro" id="IPR039564">
    <property type="entry name" value="Peptidase_C39-like"/>
</dbReference>
<proteinExistence type="predicted"/>
<evidence type="ECO:0000256" key="1">
    <source>
        <dbReference type="SAM" id="Phobius"/>
    </source>
</evidence>
<keyword evidence="1" id="KW-0812">Transmembrane</keyword>
<name>A0A8J6THZ0_9CHLR</name>
<dbReference type="Gene3D" id="1.25.40.10">
    <property type="entry name" value="Tetratricopeptide repeat domain"/>
    <property type="match status" value="1"/>
</dbReference>
<dbReference type="AlphaFoldDB" id="A0A8J6THZ0"/>
<dbReference type="SUPFAM" id="SSF48452">
    <property type="entry name" value="TPR-like"/>
    <property type="match status" value="1"/>
</dbReference>
<organism evidence="3 4">
    <name type="scientific">Candidatus Desulfolinea nitratireducens</name>
    <dbReference type="NCBI Taxonomy" id="2841698"/>
    <lineage>
        <taxon>Bacteria</taxon>
        <taxon>Bacillati</taxon>
        <taxon>Chloroflexota</taxon>
        <taxon>Anaerolineae</taxon>
        <taxon>Anaerolineales</taxon>
        <taxon>Anaerolineales incertae sedis</taxon>
        <taxon>Candidatus Desulfolinea</taxon>
    </lineage>
</organism>
<dbReference type="Gene3D" id="3.90.70.10">
    <property type="entry name" value="Cysteine proteinases"/>
    <property type="match status" value="1"/>
</dbReference>
<feature type="transmembrane region" description="Helical" evidence="1">
    <location>
        <begin position="9"/>
        <end position="26"/>
    </location>
</feature>
<evidence type="ECO:0000259" key="2">
    <source>
        <dbReference type="Pfam" id="PF13529"/>
    </source>
</evidence>
<dbReference type="Pfam" id="PF13529">
    <property type="entry name" value="Peptidase_C39_2"/>
    <property type="match status" value="1"/>
</dbReference>
<keyword evidence="1" id="KW-0472">Membrane</keyword>
<feature type="domain" description="Peptidase C39-like" evidence="2">
    <location>
        <begin position="111"/>
        <end position="247"/>
    </location>
</feature>
<dbReference type="Proteomes" id="UP000614469">
    <property type="component" value="Unassembled WGS sequence"/>
</dbReference>
<evidence type="ECO:0000313" key="4">
    <source>
        <dbReference type="Proteomes" id="UP000614469"/>
    </source>
</evidence>
<dbReference type="EMBL" id="JACNJN010000095">
    <property type="protein sequence ID" value="MBC8335205.1"/>
    <property type="molecule type" value="Genomic_DNA"/>
</dbReference>
<keyword evidence="1" id="KW-1133">Transmembrane helix</keyword>
<dbReference type="InterPro" id="IPR011990">
    <property type="entry name" value="TPR-like_helical_dom_sf"/>
</dbReference>
<sequence>MQKKIPRTLLWILLGLVVLVGLYYLPPIHSRLSWRVDDLRTQIKYYFNPPDEAIFQPSTPEPTNAVGEETLAVLQTLAPTATPAGAVNTPVPTMTPTIIPTPYPEVSRLSNVIYVDQHGGYNYCGPANLTMALKFWGWEGSRDDVIRAIKPGVADVKDFVQAGKGDKNVMPYEMADFVNEQTEFQALIRHGGDTTLLKRFVAAGIPIIVEKGYYEFDFNNSFGWMGHYQFVTGYDDSTGHFIVQDTYNDGPNFPIEYDQFEESWRSFNNQFVAVYPPDLEQDVLNILGPRVDEVWANQHALEIAEAEEPTLEGNDLFFAIFNQGTSLVNLQRYGEAAATFDRAFSVYAELDLDNTNRPYRIMWYQTSPYWAYFYTGRYADVIRLANITLSTPSTGETLEESLYWRAMAEYAVGDYISAFADMRETVRLNPNFSPGLFYLEQWGA</sequence>
<accession>A0A8J6THZ0</accession>
<evidence type="ECO:0000313" key="3">
    <source>
        <dbReference type="EMBL" id="MBC8335205.1"/>
    </source>
</evidence>
<reference evidence="3 4" key="1">
    <citation type="submission" date="2020-08" db="EMBL/GenBank/DDBJ databases">
        <title>Bridging the membrane lipid divide: bacteria of the FCB group superphylum have the potential to synthesize archaeal ether lipids.</title>
        <authorList>
            <person name="Villanueva L."/>
            <person name="Von Meijenfeldt F.A.B."/>
            <person name="Westbye A.B."/>
            <person name="Yadav S."/>
            <person name="Hopmans E.C."/>
            <person name="Dutilh B.E."/>
            <person name="Sinninghe Damste J.S."/>
        </authorList>
    </citation>
    <scope>NUCLEOTIDE SEQUENCE [LARGE SCALE GENOMIC DNA]</scope>
    <source>
        <strain evidence="3">NIOZ-UU36</strain>
    </source>
</reference>
<comment type="caution">
    <text evidence="3">The sequence shown here is derived from an EMBL/GenBank/DDBJ whole genome shotgun (WGS) entry which is preliminary data.</text>
</comment>
<gene>
    <name evidence="3" type="ORF">H8E29_08075</name>
</gene>